<protein>
    <submittedName>
        <fullName evidence="2">Uncharacterized protein</fullName>
    </submittedName>
</protein>
<name>A0A3B0URN4_9ZZZZ</name>
<feature type="non-terminal residue" evidence="2">
    <location>
        <position position="1"/>
    </location>
</feature>
<evidence type="ECO:0000256" key="1">
    <source>
        <dbReference type="SAM" id="MobiDB-lite"/>
    </source>
</evidence>
<reference evidence="2" key="1">
    <citation type="submission" date="2018-06" db="EMBL/GenBank/DDBJ databases">
        <authorList>
            <person name="Zhirakovskaya E."/>
        </authorList>
    </citation>
    <scope>NUCLEOTIDE SEQUENCE</scope>
</reference>
<organism evidence="2">
    <name type="scientific">hydrothermal vent metagenome</name>
    <dbReference type="NCBI Taxonomy" id="652676"/>
    <lineage>
        <taxon>unclassified sequences</taxon>
        <taxon>metagenomes</taxon>
        <taxon>ecological metagenomes</taxon>
    </lineage>
</organism>
<dbReference type="EMBL" id="UOES01000320">
    <property type="protein sequence ID" value="VAW27897.1"/>
    <property type="molecule type" value="Genomic_DNA"/>
</dbReference>
<gene>
    <name evidence="2" type="ORF">MNBD_BACTEROID06-142</name>
</gene>
<dbReference type="AlphaFoldDB" id="A0A3B0URN4"/>
<feature type="region of interest" description="Disordered" evidence="1">
    <location>
        <begin position="1"/>
        <end position="36"/>
    </location>
</feature>
<evidence type="ECO:0000313" key="2">
    <source>
        <dbReference type="EMBL" id="VAW27897.1"/>
    </source>
</evidence>
<accession>A0A3B0URN4</accession>
<sequence length="59" mass="6487">LSFLELVDSHSSNSTLDSEKKATSEPEIMADITSSIRITPTTSKRKIREVLVPPESVKS</sequence>
<proteinExistence type="predicted"/>